<accession>A0ABS9TVE5</accession>
<sequence length="257" mass="26932">MSESFAGRKVVVVGGSSGMGMATAQQVLAGGGSAVITGRDPDKLRTAVEALSQHGQTWGIAADLTDRAQVPEVRKQLAAEHADASLLVNAAGYFLPRAFSEYDEAFYDSFNELNRAMFFITQTVVAGMVAEGKGGAIVNIGAMWAHQGIAGSPHAGFSVQKGGLHSLTKALAIELAPHAIRVNAVVPAAVKTPPYLRQFPEEELDLTENTLASMHPLGRIGAPEDIANMVSFLLSDKASWMTGAIVDVDGGVMAGRN</sequence>
<name>A0ABS9TVE5_9PSEU</name>
<dbReference type="Gene3D" id="3.40.50.720">
    <property type="entry name" value="NAD(P)-binding Rossmann-like Domain"/>
    <property type="match status" value="1"/>
</dbReference>
<dbReference type="InterPro" id="IPR036291">
    <property type="entry name" value="NAD(P)-bd_dom_sf"/>
</dbReference>
<comment type="similarity">
    <text evidence="1">Belongs to the short-chain dehydrogenases/reductases (SDR) family.</text>
</comment>
<keyword evidence="2" id="KW-0560">Oxidoreductase</keyword>
<evidence type="ECO:0000256" key="2">
    <source>
        <dbReference type="ARBA" id="ARBA00023002"/>
    </source>
</evidence>
<dbReference type="PANTHER" id="PTHR24321">
    <property type="entry name" value="DEHYDROGENASES, SHORT CHAIN"/>
    <property type="match status" value="1"/>
</dbReference>
<protein>
    <submittedName>
        <fullName evidence="3">SDR family oxidoreductase</fullName>
    </submittedName>
</protein>
<evidence type="ECO:0000313" key="3">
    <source>
        <dbReference type="EMBL" id="MCH6172221.1"/>
    </source>
</evidence>
<keyword evidence="4" id="KW-1185">Reference proteome</keyword>
<comment type="caution">
    <text evidence="3">The sequence shown here is derived from an EMBL/GenBank/DDBJ whole genome shotgun (WGS) entry which is preliminary data.</text>
</comment>
<proteinExistence type="inferred from homology"/>
<dbReference type="PANTHER" id="PTHR24321:SF8">
    <property type="entry name" value="ESTRADIOL 17-BETA-DEHYDROGENASE 8-RELATED"/>
    <property type="match status" value="1"/>
</dbReference>
<dbReference type="InterPro" id="IPR002347">
    <property type="entry name" value="SDR_fam"/>
</dbReference>
<organism evidence="3 4">
    <name type="scientific">Pseudonocardia alaniniphila</name>
    <dbReference type="NCBI Taxonomy" id="75291"/>
    <lineage>
        <taxon>Bacteria</taxon>
        <taxon>Bacillati</taxon>
        <taxon>Actinomycetota</taxon>
        <taxon>Actinomycetes</taxon>
        <taxon>Pseudonocardiales</taxon>
        <taxon>Pseudonocardiaceae</taxon>
        <taxon>Pseudonocardia</taxon>
    </lineage>
</organism>
<dbReference type="SUPFAM" id="SSF51735">
    <property type="entry name" value="NAD(P)-binding Rossmann-fold domains"/>
    <property type="match status" value="1"/>
</dbReference>
<evidence type="ECO:0000313" key="4">
    <source>
        <dbReference type="Proteomes" id="UP001299970"/>
    </source>
</evidence>
<evidence type="ECO:0000256" key="1">
    <source>
        <dbReference type="ARBA" id="ARBA00006484"/>
    </source>
</evidence>
<dbReference type="PRINTS" id="PR00081">
    <property type="entry name" value="GDHRDH"/>
</dbReference>
<dbReference type="CDD" id="cd05233">
    <property type="entry name" value="SDR_c"/>
    <property type="match status" value="1"/>
</dbReference>
<gene>
    <name evidence="3" type="ORF">MMF94_41650</name>
</gene>
<dbReference type="EMBL" id="JAKXMK010000060">
    <property type="protein sequence ID" value="MCH6172221.1"/>
    <property type="molecule type" value="Genomic_DNA"/>
</dbReference>
<dbReference type="RefSeq" id="WP_241043025.1">
    <property type="nucleotide sequence ID" value="NZ_BAAAJF010000077.1"/>
</dbReference>
<dbReference type="Proteomes" id="UP001299970">
    <property type="component" value="Unassembled WGS sequence"/>
</dbReference>
<dbReference type="PRINTS" id="PR00080">
    <property type="entry name" value="SDRFAMILY"/>
</dbReference>
<reference evidence="3 4" key="1">
    <citation type="submission" date="2022-03" db="EMBL/GenBank/DDBJ databases">
        <title>Pseudonocardia alaer sp. nov., a novel actinomycete isolated from reed forest soil.</title>
        <authorList>
            <person name="Wang L."/>
        </authorList>
    </citation>
    <scope>NUCLEOTIDE SEQUENCE [LARGE SCALE GENOMIC DNA]</scope>
    <source>
        <strain evidence="3 4">Y-16303</strain>
    </source>
</reference>
<dbReference type="Pfam" id="PF13561">
    <property type="entry name" value="adh_short_C2"/>
    <property type="match status" value="1"/>
</dbReference>